<dbReference type="Pfam" id="PF12833">
    <property type="entry name" value="HTH_18"/>
    <property type="match status" value="1"/>
</dbReference>
<evidence type="ECO:0000256" key="3">
    <source>
        <dbReference type="ARBA" id="ARBA00023163"/>
    </source>
</evidence>
<keyword evidence="3" id="KW-0804">Transcription</keyword>
<gene>
    <name evidence="6" type="ORF">WMW72_04665</name>
</gene>
<dbReference type="EMBL" id="JBBPCC010000002">
    <property type="protein sequence ID" value="MEK8127200.1"/>
    <property type="molecule type" value="Genomic_DNA"/>
</dbReference>
<dbReference type="PROSITE" id="PS01124">
    <property type="entry name" value="HTH_ARAC_FAMILY_2"/>
    <property type="match status" value="1"/>
</dbReference>
<proteinExistence type="predicted"/>
<dbReference type="PROSITE" id="PS00041">
    <property type="entry name" value="HTH_ARAC_FAMILY_1"/>
    <property type="match status" value="1"/>
</dbReference>
<dbReference type="SMART" id="SM00342">
    <property type="entry name" value="HTH_ARAC"/>
    <property type="match status" value="1"/>
</dbReference>
<dbReference type="InterPro" id="IPR009057">
    <property type="entry name" value="Homeodomain-like_sf"/>
</dbReference>
<evidence type="ECO:0000313" key="7">
    <source>
        <dbReference type="Proteomes" id="UP001469365"/>
    </source>
</evidence>
<keyword evidence="7" id="KW-1185">Reference proteome</keyword>
<keyword evidence="4" id="KW-1133">Transmembrane helix</keyword>
<dbReference type="InterPro" id="IPR020449">
    <property type="entry name" value="Tscrpt_reg_AraC-type_HTH"/>
</dbReference>
<keyword evidence="1" id="KW-0805">Transcription regulation</keyword>
<dbReference type="Gene3D" id="1.10.10.60">
    <property type="entry name" value="Homeodomain-like"/>
    <property type="match status" value="2"/>
</dbReference>
<dbReference type="InterPro" id="IPR041522">
    <property type="entry name" value="CdaR_GGDEF"/>
</dbReference>
<reference evidence="6 7" key="1">
    <citation type="submission" date="2024-04" db="EMBL/GenBank/DDBJ databases">
        <title>draft genome sequnece of Paenibacillus filicis.</title>
        <authorList>
            <person name="Kim D.-U."/>
        </authorList>
    </citation>
    <scope>NUCLEOTIDE SEQUENCE [LARGE SCALE GENOMIC DNA]</scope>
    <source>
        <strain evidence="6 7">KACC14197</strain>
    </source>
</reference>
<feature type="transmembrane region" description="Helical" evidence="4">
    <location>
        <begin position="310"/>
        <end position="330"/>
    </location>
</feature>
<name>A0ABU9DGJ9_9BACL</name>
<dbReference type="PANTHER" id="PTHR43280">
    <property type="entry name" value="ARAC-FAMILY TRANSCRIPTIONAL REGULATOR"/>
    <property type="match status" value="1"/>
</dbReference>
<protein>
    <submittedName>
        <fullName evidence="6">Helix-turn-helix domain-containing protein</fullName>
    </submittedName>
</protein>
<evidence type="ECO:0000256" key="2">
    <source>
        <dbReference type="ARBA" id="ARBA00023125"/>
    </source>
</evidence>
<evidence type="ECO:0000313" key="6">
    <source>
        <dbReference type="EMBL" id="MEK8127200.1"/>
    </source>
</evidence>
<comment type="caution">
    <text evidence="6">The sequence shown here is derived from an EMBL/GenBank/DDBJ whole genome shotgun (WGS) entry which is preliminary data.</text>
</comment>
<dbReference type="InterPro" id="IPR018060">
    <property type="entry name" value="HTH_AraC"/>
</dbReference>
<keyword evidence="2" id="KW-0238">DNA-binding</keyword>
<dbReference type="InterPro" id="IPR018062">
    <property type="entry name" value="HTH_AraC-typ_CS"/>
</dbReference>
<dbReference type="PRINTS" id="PR00032">
    <property type="entry name" value="HTHARAC"/>
</dbReference>
<dbReference type="Proteomes" id="UP001469365">
    <property type="component" value="Unassembled WGS sequence"/>
</dbReference>
<organism evidence="6 7">
    <name type="scientific">Paenibacillus filicis</name>
    <dbReference type="NCBI Taxonomy" id="669464"/>
    <lineage>
        <taxon>Bacteria</taxon>
        <taxon>Bacillati</taxon>
        <taxon>Bacillota</taxon>
        <taxon>Bacilli</taxon>
        <taxon>Bacillales</taxon>
        <taxon>Paenibacillaceae</taxon>
        <taxon>Paenibacillus</taxon>
    </lineage>
</organism>
<evidence type="ECO:0000256" key="4">
    <source>
        <dbReference type="SAM" id="Phobius"/>
    </source>
</evidence>
<evidence type="ECO:0000256" key="1">
    <source>
        <dbReference type="ARBA" id="ARBA00023015"/>
    </source>
</evidence>
<accession>A0ABU9DGJ9</accession>
<dbReference type="PANTHER" id="PTHR43280:SF10">
    <property type="entry name" value="REGULATORY PROTEIN POCR"/>
    <property type="match status" value="1"/>
</dbReference>
<feature type="domain" description="HTH araC/xylS-type" evidence="5">
    <location>
        <begin position="676"/>
        <end position="775"/>
    </location>
</feature>
<feature type="transmembrane region" description="Helical" evidence="4">
    <location>
        <begin position="15"/>
        <end position="38"/>
    </location>
</feature>
<keyword evidence="4" id="KW-0472">Membrane</keyword>
<sequence length="781" mass="88287">MNIGRKKRTRQVSRLMTYFFSFLFLVVFLLASIGGFVYTKFFDTLTGIVEQSNITSLKQIRDQIDQRFNELRQMSLQISSNNKLMRYTFSEGGYEAKQGVQELRSYGSTHSYLLDIGLYFNGLEENKIYAASGIYDLDTFLEKVYPFASLNHDDFEKLAAGLKEPYFLPVQSINMHGANNLDAAVYMVPLPGNGVRPTQVILYVINGAEMKRAIGGGIKEFEGEAFILDQEGRMIVSASSRESGDGKGQDPARLLPWLPKERSESSVISLNLPEGPHSAVQLQSGFMPWSYYVVVPTGQFFNVVRQTQTLFYMIVASVLLLGIGLSLFLARRQYKPIKRLLDSVRENPSSEAHRQHNELDWLSEAFEHMNLENNDLRSHLRTKSAALKEKVLTDLIKGKVGSRAELDEWSSEAGMHLAYDRFAVLLIQIDDYRHFEKTNTPIIQNVLKYSIMNVAEEISMELGHGYGIDLTENRGVALLAGIQAGDQAEGEARIQAAAEKIRDFFERLFPFTVTIGISELFPQVLDMPVYYRQAVQTSQRRFLEGHNTVLVYQEAADEAGSLYEHLDEAASNLIKAIKLGDRELAGAVIADEIGEIRGGELMPGAAQALCQGLTMAVFKLAKELSREEQDSSSEEALKASAFETLDEFERVFVRYCMRFADEMGGKKESRNFELRDKIVDYVSQHYGDVTLNSNKLADTFGVSPSYLSRFFKNQTGTTLSDYVEETRMNQAKEMLQAQSVTVKEVAERVGYTDQSHFIRKFKKREGVTPHQYKMLFSDSKE</sequence>
<evidence type="ECO:0000259" key="5">
    <source>
        <dbReference type="PROSITE" id="PS01124"/>
    </source>
</evidence>
<keyword evidence="4" id="KW-0812">Transmembrane</keyword>
<dbReference type="Pfam" id="PF17853">
    <property type="entry name" value="GGDEF_2"/>
    <property type="match status" value="1"/>
</dbReference>
<dbReference type="RefSeq" id="WP_341414257.1">
    <property type="nucleotide sequence ID" value="NZ_JBBPCC010000002.1"/>
</dbReference>
<dbReference type="SUPFAM" id="SSF46689">
    <property type="entry name" value="Homeodomain-like"/>
    <property type="match status" value="2"/>
</dbReference>